<evidence type="ECO:0000256" key="1">
    <source>
        <dbReference type="SAM" id="SignalP"/>
    </source>
</evidence>
<protein>
    <recommendedName>
        <fullName evidence="2">GmrSD restriction endonucleases C-terminal domain-containing protein</fullName>
    </recommendedName>
</protein>
<proteinExistence type="predicted"/>
<feature type="signal peptide" evidence="1">
    <location>
        <begin position="1"/>
        <end position="15"/>
    </location>
</feature>
<dbReference type="PANTHER" id="PTHR24094">
    <property type="entry name" value="SECRETED PROTEIN"/>
    <property type="match status" value="1"/>
</dbReference>
<evidence type="ECO:0000313" key="4">
    <source>
        <dbReference type="EMBL" id="CAE6517217.1"/>
    </source>
</evidence>
<dbReference type="Proteomes" id="UP000663888">
    <property type="component" value="Unassembled WGS sequence"/>
</dbReference>
<dbReference type="Pfam" id="PF07510">
    <property type="entry name" value="GmrSD_C"/>
    <property type="match status" value="1"/>
</dbReference>
<feature type="domain" description="GmrSD restriction endonucleases C-terminal" evidence="2">
    <location>
        <begin position="106"/>
        <end position="203"/>
    </location>
</feature>
<evidence type="ECO:0000259" key="2">
    <source>
        <dbReference type="Pfam" id="PF07510"/>
    </source>
</evidence>
<sequence length="223" mass="25273">MHFKYLLAFASLATASPLSSSSGIGRRALPTPADVATIKQYLAELTVAEPVKEPPYDRKKFPHWISTGGKCDTREIVLYRDGQDVTRDKECRAVSGTWFSEYDGATWTDALDLDIDHVVPLKEGWLSGAWNWTTERRKMFANDLVRPQLIAVTDNVNQAKGDKDPALWMPPLQSYHCTYIRAWIEVKHFYELNVNQAEKDALTNYLSKCEEVSFAVDELVLGQ</sequence>
<reference evidence="4" key="1">
    <citation type="submission" date="2021-01" db="EMBL/GenBank/DDBJ databases">
        <authorList>
            <person name="Kaushik A."/>
        </authorList>
    </citation>
    <scope>NUCLEOTIDE SEQUENCE</scope>
    <source>
        <strain evidence="3">AG4-R118</strain>
        <strain evidence="4">AG4-RS23</strain>
    </source>
</reference>
<keyword evidence="1" id="KW-0732">Signal</keyword>
<organism evidence="4 5">
    <name type="scientific">Rhizoctonia solani</name>
    <dbReference type="NCBI Taxonomy" id="456999"/>
    <lineage>
        <taxon>Eukaryota</taxon>
        <taxon>Fungi</taxon>
        <taxon>Dikarya</taxon>
        <taxon>Basidiomycota</taxon>
        <taxon>Agaricomycotina</taxon>
        <taxon>Agaricomycetes</taxon>
        <taxon>Cantharellales</taxon>
        <taxon>Ceratobasidiaceae</taxon>
        <taxon>Rhizoctonia</taxon>
    </lineage>
</organism>
<name>A0A8H3HHN8_9AGAM</name>
<gene>
    <name evidence="4" type="ORF">RDB_LOCUS149301</name>
    <name evidence="3" type="ORF">RDB_LOCUS30005</name>
</gene>
<evidence type="ECO:0000313" key="5">
    <source>
        <dbReference type="Proteomes" id="UP000663861"/>
    </source>
</evidence>
<dbReference type="AlphaFoldDB" id="A0A8H3HHN8"/>
<dbReference type="InterPro" id="IPR011089">
    <property type="entry name" value="GmrSD_C"/>
</dbReference>
<feature type="chain" id="PRO_5035641495" description="GmrSD restriction endonucleases C-terminal domain-containing protein" evidence="1">
    <location>
        <begin position="16"/>
        <end position="223"/>
    </location>
</feature>
<dbReference type="EMBL" id="CAJMWX010000753">
    <property type="protein sequence ID" value="CAE6427126.1"/>
    <property type="molecule type" value="Genomic_DNA"/>
</dbReference>
<dbReference type="Proteomes" id="UP000663861">
    <property type="component" value="Unassembled WGS sequence"/>
</dbReference>
<accession>A0A8H3HHN8</accession>
<dbReference type="PANTHER" id="PTHR24094:SF15">
    <property type="entry name" value="AMP-DEPENDENT SYNTHETASE_LIGASE DOMAIN-CONTAINING PROTEIN-RELATED"/>
    <property type="match status" value="1"/>
</dbReference>
<comment type="caution">
    <text evidence="4">The sequence shown here is derived from an EMBL/GenBank/DDBJ whole genome shotgun (WGS) entry which is preliminary data.</text>
</comment>
<dbReference type="EMBL" id="CAJMWY010004068">
    <property type="protein sequence ID" value="CAE6517217.1"/>
    <property type="molecule type" value="Genomic_DNA"/>
</dbReference>
<evidence type="ECO:0000313" key="3">
    <source>
        <dbReference type="EMBL" id="CAE6427126.1"/>
    </source>
</evidence>